<dbReference type="InterPro" id="IPR000281">
    <property type="entry name" value="HTH_RpiR"/>
</dbReference>
<protein>
    <submittedName>
        <fullName evidence="5">HTH-type transcriptional regulator MurR</fullName>
    </submittedName>
</protein>
<dbReference type="InterPro" id="IPR036388">
    <property type="entry name" value="WH-like_DNA-bd_sf"/>
</dbReference>
<accession>A0A1J5PPG8</accession>
<feature type="domain" description="HTH rpiR-type" evidence="4">
    <location>
        <begin position="18"/>
        <end position="94"/>
    </location>
</feature>
<comment type="caution">
    <text evidence="5">The sequence shown here is derived from an EMBL/GenBank/DDBJ whole genome shotgun (WGS) entry which is preliminary data.</text>
</comment>
<dbReference type="CDD" id="cd05013">
    <property type="entry name" value="SIS_RpiR"/>
    <property type="match status" value="1"/>
</dbReference>
<dbReference type="SUPFAM" id="SSF53697">
    <property type="entry name" value="SIS domain"/>
    <property type="match status" value="1"/>
</dbReference>
<dbReference type="GO" id="GO:0003700">
    <property type="term" value="F:DNA-binding transcription factor activity"/>
    <property type="evidence" value="ECO:0007669"/>
    <property type="project" value="InterPro"/>
</dbReference>
<dbReference type="InterPro" id="IPR046348">
    <property type="entry name" value="SIS_dom_sf"/>
</dbReference>
<keyword evidence="2" id="KW-0238">DNA-binding</keyword>
<dbReference type="Gene3D" id="3.40.50.10490">
    <property type="entry name" value="Glucose-6-phosphate isomerase like protein, domain 1"/>
    <property type="match status" value="1"/>
</dbReference>
<proteinExistence type="predicted"/>
<name>A0A1J5PPG8_9ZZZZ</name>
<reference evidence="5" key="1">
    <citation type="submission" date="2016-10" db="EMBL/GenBank/DDBJ databases">
        <title>Sequence of Gallionella enrichment culture.</title>
        <authorList>
            <person name="Poehlein A."/>
            <person name="Muehling M."/>
            <person name="Daniel R."/>
        </authorList>
    </citation>
    <scope>NUCLEOTIDE SEQUENCE</scope>
</reference>
<dbReference type="PROSITE" id="PS51071">
    <property type="entry name" value="HTH_RPIR"/>
    <property type="match status" value="1"/>
</dbReference>
<evidence type="ECO:0000256" key="3">
    <source>
        <dbReference type="ARBA" id="ARBA00023163"/>
    </source>
</evidence>
<dbReference type="GO" id="GO:0003677">
    <property type="term" value="F:DNA binding"/>
    <property type="evidence" value="ECO:0007669"/>
    <property type="project" value="UniProtKB-KW"/>
</dbReference>
<evidence type="ECO:0000256" key="1">
    <source>
        <dbReference type="ARBA" id="ARBA00023015"/>
    </source>
</evidence>
<dbReference type="Gene3D" id="1.10.10.10">
    <property type="entry name" value="Winged helix-like DNA-binding domain superfamily/Winged helix DNA-binding domain"/>
    <property type="match status" value="1"/>
</dbReference>
<dbReference type="InterPro" id="IPR001347">
    <property type="entry name" value="SIS_dom"/>
</dbReference>
<dbReference type="PANTHER" id="PTHR30514:SF18">
    <property type="entry name" value="RPIR-FAMILY TRANSCRIPTIONAL REGULATOR"/>
    <property type="match status" value="1"/>
</dbReference>
<evidence type="ECO:0000259" key="4">
    <source>
        <dbReference type="PROSITE" id="PS51071"/>
    </source>
</evidence>
<dbReference type="InterPro" id="IPR047640">
    <property type="entry name" value="RpiR-like"/>
</dbReference>
<dbReference type="PANTHER" id="PTHR30514">
    <property type="entry name" value="GLUCOKINASE"/>
    <property type="match status" value="1"/>
</dbReference>
<dbReference type="Pfam" id="PF01380">
    <property type="entry name" value="SIS"/>
    <property type="match status" value="1"/>
</dbReference>
<dbReference type="InterPro" id="IPR035472">
    <property type="entry name" value="RpiR-like_SIS"/>
</dbReference>
<dbReference type="GO" id="GO:0097367">
    <property type="term" value="F:carbohydrate derivative binding"/>
    <property type="evidence" value="ECO:0007669"/>
    <property type="project" value="InterPro"/>
</dbReference>
<dbReference type="SUPFAM" id="SSF46689">
    <property type="entry name" value="Homeodomain-like"/>
    <property type="match status" value="1"/>
</dbReference>
<gene>
    <name evidence="5" type="primary">murR</name>
    <name evidence="5" type="ORF">GALL_453150</name>
</gene>
<organism evidence="5">
    <name type="scientific">mine drainage metagenome</name>
    <dbReference type="NCBI Taxonomy" id="410659"/>
    <lineage>
        <taxon>unclassified sequences</taxon>
        <taxon>metagenomes</taxon>
        <taxon>ecological metagenomes</taxon>
    </lineage>
</organism>
<keyword evidence="1" id="KW-0805">Transcription regulation</keyword>
<evidence type="ECO:0000256" key="2">
    <source>
        <dbReference type="ARBA" id="ARBA00023125"/>
    </source>
</evidence>
<dbReference type="EMBL" id="MLJW01003022">
    <property type="protein sequence ID" value="OIQ73050.1"/>
    <property type="molecule type" value="Genomic_DNA"/>
</dbReference>
<evidence type="ECO:0000313" key="5">
    <source>
        <dbReference type="EMBL" id="OIQ73050.1"/>
    </source>
</evidence>
<dbReference type="Pfam" id="PF01418">
    <property type="entry name" value="HTH_6"/>
    <property type="match status" value="1"/>
</dbReference>
<dbReference type="AlphaFoldDB" id="A0A1J5PPG8"/>
<sequence>MIGGMRVTVHPASPVALEPIEAKIRSRFTTLTRAERQLATHMLGNYPVAALGSITALAKAAEVSTPTVVRLVQKLGFRGYTDFQTTLRGEVEEMLISPLAKHERWTDGVPDTHILNRFADAVMGNLQATLGQIDHGEFDAASALLADPARKIVALGGRITHTMADYFVTHMQVVRPNVTLLSDLSSSWPAALLDIGPGDILVVFDIRRYENSVLQPVEVAVEQGAEVILVTDQWVSPVASFARHRFSCHIEAPSAWDSSVSILVLVETLIASVEALTWADTQSRMKRLEALYDRARFFRRFR</sequence>
<keyword evidence="3" id="KW-0804">Transcription</keyword>
<dbReference type="GO" id="GO:1901135">
    <property type="term" value="P:carbohydrate derivative metabolic process"/>
    <property type="evidence" value="ECO:0007669"/>
    <property type="project" value="InterPro"/>
</dbReference>
<dbReference type="InterPro" id="IPR009057">
    <property type="entry name" value="Homeodomain-like_sf"/>
</dbReference>